<evidence type="ECO:0000256" key="3">
    <source>
        <dbReference type="SAM" id="SignalP"/>
    </source>
</evidence>
<feature type="region of interest" description="Disordered" evidence="2">
    <location>
        <begin position="941"/>
        <end position="990"/>
    </location>
</feature>
<organism evidence="6 7">
    <name type="scientific">Plasmodium relictum</name>
    <dbReference type="NCBI Taxonomy" id="85471"/>
    <lineage>
        <taxon>Eukaryota</taxon>
        <taxon>Sar</taxon>
        <taxon>Alveolata</taxon>
        <taxon>Apicomplexa</taxon>
        <taxon>Aconoidasida</taxon>
        <taxon>Haemosporida</taxon>
        <taxon>Plasmodiidae</taxon>
        <taxon>Plasmodium</taxon>
        <taxon>Plasmodium (Haemamoeba)</taxon>
    </lineage>
</organism>
<sequence length="1114" mass="133121">MIFLKSFLMLGFAIFNVSSFIKHRPTFSNYIGNKTDKYKKKKRKICSLLSKNKDDEVESYIPYIYKDIAPSLKDLADEEYSYKELLNAYFPETIEREKRIKEEKKKLKEQNGKKQNIYEDLDTILNNTEKDIEEKLTENNIENFEHISKIKDGKAKNKILDNAYDIIESSLKKVYFSKKKEDDNKTNYLELAKKEKDLLYNKLINGYSMVNNSSTFDFFGVFYDSEDYKNEKKILLEMDKILNLEPFKSNQGDILQDIDSILKKNKIPASIRNFLIKYKHIGKKIYNMKKSENYKNKMECQTNELNYDNNQTNKQKEIEKENGYKLREDNKKDNSEDIEKNEESEENIKNNAVESSKKIINKEEKEEESMYKEFSKDLNKVIMTIHNNLNNEELIKKDCFYLDELYEAYKKHFKQMHIKRNILEPQRNNYDFLTFIHEHFEEYFFSKYGNFDYEFNERVRKIKKAIKDKKNIDNLQNKERFNKNENSQNEKNINNSNSDKILNKMGEITQHLDNSNSCSNNSDEKHIYNKINNYKDDSILEELKTNKKLKKYILIDIIKNYNKKIYDIYKPNDIITNVYGFSNYIDNEKHDKEIDLTFNKHSILNYDSKEVSNIDERLYVGKLVFGKIFRVEKNIAYVDINHAFYAEIHVDQMPYNIDNIEHVFKVNDKLIFEIYKMYTDKILLTLKNIQKINDLNKILLYKTKEIPFDVHVNSILKNGISASYNDIQTFIHISSISSKYKVKVEDEEKILDTLVNQKIKVYCTDIHKLSFSNILYEQNQQLKNINIYDAVEVDIIHISKYGLMVKYCDIVGLIHISEISKKKILNLSSIFKINDKIKGVIINIDYDNKRFSLSTKILESEGRNIIDHKMEIYDDIINIVNNIKKRNFSSKINDANIKNQLLSLIDIYKNDDSKEKKQVNDIIPEKINKDDEIYKSEEIYQNNKVNENEHTKYNNENNQLKDDNNDNNLKKEKIKDDTNSITNEKEQEEKELSIDIHNQMIPYLMIKQEESNKIEEPEEKKEIIWNLEDENFLSSNSPSQSSQFYEYQWSYFKEKKWINFTYYINRIMNYYFNINDDFFTYKEKNTIYEIDFVKSIRIDLSTGLYTKIRKTIIK</sequence>
<evidence type="ECO:0000313" key="6">
    <source>
        <dbReference type="EMBL" id="CRH02526.1"/>
    </source>
</evidence>
<accession>A0A1J1HBR1</accession>
<dbReference type="InterPro" id="IPR012340">
    <property type="entry name" value="NA-bd_OB-fold"/>
</dbReference>
<name>A0A1J1HBR1_PLARL</name>
<feature type="domain" description="S1 motif" evidence="4">
    <location>
        <begin position="621"/>
        <end position="687"/>
    </location>
</feature>
<evidence type="ECO:0000259" key="5">
    <source>
        <dbReference type="PROSITE" id="PS50918"/>
    </source>
</evidence>
<feature type="compositionally biased region" description="Basic and acidic residues" evidence="2">
    <location>
        <begin position="314"/>
        <end position="338"/>
    </location>
</feature>
<dbReference type="Pfam" id="PF00575">
    <property type="entry name" value="S1"/>
    <property type="match status" value="1"/>
</dbReference>
<dbReference type="SMART" id="SM00316">
    <property type="entry name" value="S1"/>
    <property type="match status" value="3"/>
</dbReference>
<dbReference type="PROSITE" id="PS50918">
    <property type="entry name" value="WWE"/>
    <property type="match status" value="1"/>
</dbReference>
<feature type="chain" id="PRO_5012249897" evidence="3">
    <location>
        <begin position="20"/>
        <end position="1114"/>
    </location>
</feature>
<feature type="signal peptide" evidence="3">
    <location>
        <begin position="1"/>
        <end position="19"/>
    </location>
</feature>
<dbReference type="GO" id="GO:0006412">
    <property type="term" value="P:translation"/>
    <property type="evidence" value="ECO:0007669"/>
    <property type="project" value="TreeGrafter"/>
</dbReference>
<protein>
    <submittedName>
        <fullName evidence="6">RNA-binding protein, putative</fullName>
    </submittedName>
</protein>
<dbReference type="GO" id="GO:0003729">
    <property type="term" value="F:mRNA binding"/>
    <property type="evidence" value="ECO:0007669"/>
    <property type="project" value="TreeGrafter"/>
</dbReference>
<evidence type="ECO:0000256" key="1">
    <source>
        <dbReference type="SAM" id="Coils"/>
    </source>
</evidence>
<proteinExistence type="predicted"/>
<keyword evidence="7" id="KW-1185">Reference proteome</keyword>
<keyword evidence="1" id="KW-0175">Coiled coil</keyword>
<dbReference type="InterPro" id="IPR050437">
    <property type="entry name" value="Ribos_protein_bS1-like"/>
</dbReference>
<evidence type="ECO:0000313" key="7">
    <source>
        <dbReference type="Proteomes" id="UP000220158"/>
    </source>
</evidence>
<gene>
    <name evidence="6" type="ORF">PRELSG_1425700</name>
</gene>
<evidence type="ECO:0000256" key="2">
    <source>
        <dbReference type="SAM" id="MobiDB-lite"/>
    </source>
</evidence>
<dbReference type="OrthoDB" id="412781at2759"/>
<dbReference type="Proteomes" id="UP000220158">
    <property type="component" value="Chromosome 14"/>
</dbReference>
<keyword evidence="3" id="KW-0732">Signal</keyword>
<dbReference type="Gene3D" id="2.40.50.140">
    <property type="entry name" value="Nucleic acid-binding proteins"/>
    <property type="match status" value="2"/>
</dbReference>
<dbReference type="VEuPathDB" id="PlasmoDB:PRELSG_1425700"/>
<feature type="compositionally biased region" description="Basic and acidic residues" evidence="2">
    <location>
        <begin position="474"/>
        <end position="483"/>
    </location>
</feature>
<dbReference type="PANTHER" id="PTHR10724:SF10">
    <property type="entry name" value="S1 RNA-BINDING DOMAIN-CONTAINING PROTEIN 1"/>
    <property type="match status" value="1"/>
</dbReference>
<dbReference type="InterPro" id="IPR003029">
    <property type="entry name" value="S1_domain"/>
</dbReference>
<dbReference type="PROSITE" id="PS50126">
    <property type="entry name" value="S1"/>
    <property type="match status" value="2"/>
</dbReference>
<dbReference type="PANTHER" id="PTHR10724">
    <property type="entry name" value="30S RIBOSOMAL PROTEIN S1"/>
    <property type="match status" value="1"/>
</dbReference>
<evidence type="ECO:0000259" key="4">
    <source>
        <dbReference type="PROSITE" id="PS50126"/>
    </source>
</evidence>
<dbReference type="RefSeq" id="XP_028535046.1">
    <property type="nucleotide sequence ID" value="XM_028679320.1"/>
</dbReference>
<dbReference type="AlphaFoldDB" id="A0A1J1HBR1"/>
<dbReference type="SUPFAM" id="SSF50249">
    <property type="entry name" value="Nucleic acid-binding proteins"/>
    <property type="match status" value="2"/>
</dbReference>
<feature type="coiled-coil region" evidence="1">
    <location>
        <begin position="97"/>
        <end position="138"/>
    </location>
</feature>
<reference evidence="6 7" key="1">
    <citation type="submission" date="2015-04" db="EMBL/GenBank/DDBJ databases">
        <authorList>
            <consortium name="Pathogen Informatics"/>
        </authorList>
    </citation>
    <scope>NUCLEOTIDE SEQUENCE [LARGE SCALE GENOMIC DNA]</scope>
    <source>
        <strain evidence="6 7">SGS1</strain>
    </source>
</reference>
<dbReference type="KEGG" id="prel:PRELSG_1425700"/>
<dbReference type="EMBL" id="LN835309">
    <property type="protein sequence ID" value="CRH02526.1"/>
    <property type="molecule type" value="Genomic_DNA"/>
</dbReference>
<feature type="compositionally biased region" description="Low complexity" evidence="2">
    <location>
        <begin position="484"/>
        <end position="498"/>
    </location>
</feature>
<feature type="domain" description="S1 motif" evidence="4">
    <location>
        <begin position="788"/>
        <end position="856"/>
    </location>
</feature>
<dbReference type="InterPro" id="IPR004170">
    <property type="entry name" value="WWE_dom"/>
</dbReference>
<dbReference type="GO" id="GO:0003735">
    <property type="term" value="F:structural constituent of ribosome"/>
    <property type="evidence" value="ECO:0007669"/>
    <property type="project" value="TreeGrafter"/>
</dbReference>
<feature type="compositionally biased region" description="Basic and acidic residues" evidence="2">
    <location>
        <begin position="946"/>
        <end position="990"/>
    </location>
</feature>
<dbReference type="OMA" id="DQMPYNI"/>
<feature type="region of interest" description="Disordered" evidence="2">
    <location>
        <begin position="305"/>
        <end position="350"/>
    </location>
</feature>
<feature type="region of interest" description="Disordered" evidence="2">
    <location>
        <begin position="474"/>
        <end position="498"/>
    </location>
</feature>
<dbReference type="GeneID" id="39738689"/>
<feature type="domain" description="WWE" evidence="5">
    <location>
        <begin position="1034"/>
        <end position="1110"/>
    </location>
</feature>